<reference evidence="3" key="1">
    <citation type="submission" date="2015-10" db="EMBL/GenBank/DDBJ databases">
        <authorList>
            <person name="Devillers H."/>
        </authorList>
    </citation>
    <scope>NUCLEOTIDE SEQUENCE [LARGE SCALE GENOMIC DNA]</scope>
</reference>
<proteinExistence type="predicted"/>
<gene>
    <name evidence="2" type="ORF">LAQU0_S04e08658g</name>
</gene>
<evidence type="ECO:0000313" key="3">
    <source>
        <dbReference type="Proteomes" id="UP000236544"/>
    </source>
</evidence>
<protein>
    <submittedName>
        <fullName evidence="2">LAQU0S04e08658g1_1</fullName>
    </submittedName>
</protein>
<keyword evidence="3" id="KW-1185">Reference proteome</keyword>
<feature type="compositionally biased region" description="Polar residues" evidence="1">
    <location>
        <begin position="1"/>
        <end position="25"/>
    </location>
</feature>
<evidence type="ECO:0000313" key="2">
    <source>
        <dbReference type="EMBL" id="CUS22120.1"/>
    </source>
</evidence>
<feature type="region of interest" description="Disordered" evidence="1">
    <location>
        <begin position="469"/>
        <end position="490"/>
    </location>
</feature>
<sequence length="715" mass="78916">MKEPTSGRSPASQVLTSKALDSTQHAPKDGPKVKVKRLDSLFLISYSDASARPPATLPAVHDFRVSLYIDIPTIDYYNDQLRHNVISRINKKFKVHKLKEQIFASITNFDERTWDLILNNGYPQSPVQFNFSVSSSGSLRYVETIKFLVESCWEKIRASSDRVHAVFKLQVSPTSLIWFKTFLNKNLLACAAVKFEVIGNYNMISSSTTPFKEYYAKLNDKFTKRTSSTDFDSIIVVTNSTGVKALLTILSDKPLTSYLSKDSLEALHSNALLKKPSKPVAADNGDSDDETPLKRDSSSLLSFQNSLITSNKDKSVKVRTPFVGRVPYIRRADAKSTFQFGTDSHSTDEDSETQPLETLEQFEESDLDEEEEGDEDEDEDEDGLSFSVPNRLSRCGSETDFASKPPQEGSTSRRFRSLSLMDPALQAPFAQRSEQNGSGAPLSTENIENEACTPTAKFLNQGPTNIYVHDGQFGEGPAPGPIRRPRRMPRTKSANNVSIGLIPPEFFSRISSPSSSNSSSNTSLTNLNILPGTFSKLLESSGDGGDEEGPSLFKRSLIDKSFKEVKKQPSFHFGANPLAAHDLNRFALNFRPSKTIPISAKVLDDEDRLMSGQSNFNEQTSDEEAKSNTDSTSTLVQPDSLKPTSSTNSLGFQNLKLQIYGDSENPPGNEGVAQEKAPEPAKSKSAYKKPKFTLDLYNDDEVQSSGGWLLGGNAK</sequence>
<feature type="region of interest" description="Disordered" evidence="1">
    <location>
        <begin position="1"/>
        <end position="31"/>
    </location>
</feature>
<dbReference type="EMBL" id="LN890563">
    <property type="protein sequence ID" value="CUS22120.1"/>
    <property type="molecule type" value="Genomic_DNA"/>
</dbReference>
<accession>A0A0P1KQX5</accession>
<name>A0A0P1KQX5_9SACH</name>
<dbReference type="AlphaFoldDB" id="A0A0P1KQX5"/>
<dbReference type="Proteomes" id="UP000236544">
    <property type="component" value="Unassembled WGS sequence"/>
</dbReference>
<feature type="region of interest" description="Disordered" evidence="1">
    <location>
        <begin position="612"/>
        <end position="689"/>
    </location>
</feature>
<feature type="compositionally biased region" description="Polar residues" evidence="1">
    <location>
        <begin position="628"/>
        <end position="656"/>
    </location>
</feature>
<organism evidence="2 3">
    <name type="scientific">Lachancea quebecensis</name>
    <dbReference type="NCBI Taxonomy" id="1654605"/>
    <lineage>
        <taxon>Eukaryota</taxon>
        <taxon>Fungi</taxon>
        <taxon>Dikarya</taxon>
        <taxon>Ascomycota</taxon>
        <taxon>Saccharomycotina</taxon>
        <taxon>Saccharomycetes</taxon>
        <taxon>Saccharomycetales</taxon>
        <taxon>Saccharomycetaceae</taxon>
        <taxon>Lachancea</taxon>
    </lineage>
</organism>
<feature type="region of interest" description="Disordered" evidence="1">
    <location>
        <begin position="339"/>
        <end position="414"/>
    </location>
</feature>
<feature type="compositionally biased region" description="Acidic residues" evidence="1">
    <location>
        <begin position="360"/>
        <end position="383"/>
    </location>
</feature>
<dbReference type="OrthoDB" id="4070605at2759"/>
<evidence type="ECO:0000256" key="1">
    <source>
        <dbReference type="SAM" id="MobiDB-lite"/>
    </source>
</evidence>
<feature type="region of interest" description="Disordered" evidence="1">
    <location>
        <begin position="276"/>
        <end position="297"/>
    </location>
</feature>